<evidence type="ECO:0000256" key="1">
    <source>
        <dbReference type="ARBA" id="ARBA00004141"/>
    </source>
</evidence>
<keyword evidence="3 9" id="KW-0812">Transmembrane</keyword>
<dbReference type="PROSITE" id="PS51846">
    <property type="entry name" value="CNNM"/>
    <property type="match status" value="1"/>
</dbReference>
<keyword evidence="7 9" id="KW-0472">Membrane</keyword>
<feature type="domain" description="CNNM transmembrane" evidence="12">
    <location>
        <begin position="1"/>
        <end position="198"/>
    </location>
</feature>
<keyword evidence="14" id="KW-1185">Reference proteome</keyword>
<feature type="domain" description="CBS" evidence="11">
    <location>
        <begin position="217"/>
        <end position="276"/>
    </location>
</feature>
<dbReference type="InterPro" id="IPR036318">
    <property type="entry name" value="FAD-bd_PCMH-like_sf"/>
</dbReference>
<dbReference type="InterPro" id="IPR002550">
    <property type="entry name" value="CNNM"/>
</dbReference>
<evidence type="ECO:0000256" key="2">
    <source>
        <dbReference type="ARBA" id="ARBA00006446"/>
    </source>
</evidence>
<dbReference type="PANTHER" id="PTHR22777">
    <property type="entry name" value="HEMOLYSIN-RELATED"/>
    <property type="match status" value="1"/>
</dbReference>
<dbReference type="InterPro" id="IPR044751">
    <property type="entry name" value="Ion_transp-like_CBS"/>
</dbReference>
<evidence type="ECO:0000313" key="13">
    <source>
        <dbReference type="EMBL" id="UYH50761.1"/>
    </source>
</evidence>
<evidence type="ECO:0000256" key="4">
    <source>
        <dbReference type="ARBA" id="ARBA00022737"/>
    </source>
</evidence>
<organism evidence="13 14">
    <name type="scientific">Candidatus Kirkpatrickella diaphorinae</name>
    <dbReference type="NCBI Taxonomy" id="2984322"/>
    <lineage>
        <taxon>Bacteria</taxon>
        <taxon>Pseudomonadati</taxon>
        <taxon>Pseudomonadota</taxon>
        <taxon>Alphaproteobacteria</taxon>
        <taxon>Acetobacterales</taxon>
        <taxon>Acetobacteraceae</taxon>
        <taxon>Candidatus Kirkpatrickella</taxon>
    </lineage>
</organism>
<dbReference type="InterPro" id="IPR016169">
    <property type="entry name" value="FAD-bd_PCMH_sub2"/>
</dbReference>
<keyword evidence="6 8" id="KW-0129">CBS domain</keyword>
<sequence length="430" mass="47404">MTTPILIICLLILINAIFAMGEMALVSSKRLRLAEMAKAKVRGAARALQLADDPQSFLPTVQVGMTVVSILEGAFGGSEIEHHLARKIAHIESLKNYANDISIFIVVLIITLGMLIFGELVPKQLALYHPERYAARLSTILSVTSAIMRPIVKTLSAASSLIIRLLGARGAERASLTEEELRAVLVEGARAGVLEAEERVMIERLLRLADRPVRAIMTPRSELFWVDRHSSREALIVKLRDSKFTRIVVCDGDVDHPVGIVLAKDLMDRLLQGLPLSIEAALKTPVVVPDSLSAQDMIELMRQNSSGIAFVLDEYGSFEGVVTPSDIFEAIVGDEHLEQNKTKNEKSALSGEYVLDGFMPADEVRSLLDLPELPAQGSYHTLGGLILTLLRRVPSQGDKIIFGRWMFEVTKMDKRRVIEARASRQVLAEN</sequence>
<feature type="transmembrane region" description="Helical" evidence="10">
    <location>
        <begin position="101"/>
        <end position="121"/>
    </location>
</feature>
<dbReference type="SMART" id="SM00116">
    <property type="entry name" value="CBS"/>
    <property type="match status" value="2"/>
</dbReference>
<dbReference type="PROSITE" id="PS51371">
    <property type="entry name" value="CBS"/>
    <property type="match status" value="2"/>
</dbReference>
<dbReference type="EMBL" id="CP107052">
    <property type="protein sequence ID" value="UYH50761.1"/>
    <property type="molecule type" value="Genomic_DNA"/>
</dbReference>
<evidence type="ECO:0000256" key="6">
    <source>
        <dbReference type="ARBA" id="ARBA00023122"/>
    </source>
</evidence>
<dbReference type="InterPro" id="IPR005170">
    <property type="entry name" value="Transptr-assoc_dom"/>
</dbReference>
<dbReference type="InterPro" id="IPR000644">
    <property type="entry name" value="CBS_dom"/>
</dbReference>
<dbReference type="Pfam" id="PF01595">
    <property type="entry name" value="CNNM"/>
    <property type="match status" value="1"/>
</dbReference>
<evidence type="ECO:0000256" key="9">
    <source>
        <dbReference type="PROSITE-ProRule" id="PRU01193"/>
    </source>
</evidence>
<dbReference type="Pfam" id="PF00571">
    <property type="entry name" value="CBS"/>
    <property type="match status" value="2"/>
</dbReference>
<evidence type="ECO:0000256" key="8">
    <source>
        <dbReference type="PROSITE-ProRule" id="PRU00703"/>
    </source>
</evidence>
<dbReference type="InterPro" id="IPR046342">
    <property type="entry name" value="CBS_dom_sf"/>
</dbReference>
<proteinExistence type="inferred from homology"/>
<dbReference type="Pfam" id="PF03471">
    <property type="entry name" value="CorC_HlyC"/>
    <property type="match status" value="1"/>
</dbReference>
<dbReference type="Gene3D" id="3.30.465.10">
    <property type="match status" value="1"/>
</dbReference>
<evidence type="ECO:0000313" key="14">
    <source>
        <dbReference type="Proteomes" id="UP001163831"/>
    </source>
</evidence>
<dbReference type="RefSeq" id="WP_319806348.1">
    <property type="nucleotide sequence ID" value="NZ_CP107052.1"/>
</dbReference>
<gene>
    <name evidence="13" type="ORF">N5W20_06485</name>
</gene>
<keyword evidence="5 9" id="KW-1133">Transmembrane helix</keyword>
<feature type="domain" description="CBS" evidence="11">
    <location>
        <begin position="281"/>
        <end position="338"/>
    </location>
</feature>
<evidence type="ECO:0000256" key="10">
    <source>
        <dbReference type="SAM" id="Phobius"/>
    </source>
</evidence>
<comment type="similarity">
    <text evidence="2">Belongs to the UPF0053 family. Hemolysin C subfamily.</text>
</comment>
<accession>A0ABY6GJB1</accession>
<keyword evidence="4" id="KW-0677">Repeat</keyword>
<evidence type="ECO:0000256" key="7">
    <source>
        <dbReference type="ARBA" id="ARBA00023136"/>
    </source>
</evidence>
<dbReference type="SMART" id="SM01091">
    <property type="entry name" value="CorC_HlyC"/>
    <property type="match status" value="1"/>
</dbReference>
<evidence type="ECO:0000256" key="3">
    <source>
        <dbReference type="ARBA" id="ARBA00022692"/>
    </source>
</evidence>
<dbReference type="SUPFAM" id="SSF54631">
    <property type="entry name" value="CBS-domain pair"/>
    <property type="match status" value="1"/>
</dbReference>
<evidence type="ECO:0000259" key="11">
    <source>
        <dbReference type="PROSITE" id="PS51371"/>
    </source>
</evidence>
<evidence type="ECO:0000259" key="12">
    <source>
        <dbReference type="PROSITE" id="PS51846"/>
    </source>
</evidence>
<dbReference type="Gene3D" id="3.10.580.10">
    <property type="entry name" value="CBS-domain"/>
    <property type="match status" value="1"/>
</dbReference>
<evidence type="ECO:0000256" key="5">
    <source>
        <dbReference type="ARBA" id="ARBA00022989"/>
    </source>
</evidence>
<comment type="subcellular location">
    <subcellularLocation>
        <location evidence="1">Membrane</location>
        <topology evidence="1">Multi-pass membrane protein</topology>
    </subcellularLocation>
</comment>
<dbReference type="PANTHER" id="PTHR22777:SF17">
    <property type="entry name" value="UPF0053 PROTEIN SLL0260"/>
    <property type="match status" value="1"/>
</dbReference>
<name>A0ABY6GJB1_9PROT</name>
<reference evidence="13" key="1">
    <citation type="submission" date="2022-10" db="EMBL/GenBank/DDBJ databases">
        <title>Candidatus Kirkpatrella diaphorinas gen. nov., sp. nov., an uncultured endosymbiont identified in a population of Diaphorina citri from Hawaii.</title>
        <authorList>
            <person name="Henry E.M."/>
            <person name="Carlson C.R."/>
            <person name="Kuo Y.-W."/>
        </authorList>
    </citation>
    <scope>NUCLEOTIDE SEQUENCE</scope>
    <source>
        <strain evidence="13">CADCRV1</strain>
    </source>
</reference>
<dbReference type="SUPFAM" id="SSF56176">
    <property type="entry name" value="FAD-binding/transporter-associated domain-like"/>
    <property type="match status" value="1"/>
</dbReference>
<dbReference type="CDD" id="cd04590">
    <property type="entry name" value="CBS_pair_CorC_HlyC_assoc"/>
    <property type="match status" value="1"/>
</dbReference>
<dbReference type="Proteomes" id="UP001163831">
    <property type="component" value="Chromosome"/>
</dbReference>
<protein>
    <submittedName>
        <fullName evidence="13">Hemolysin family protein</fullName>
    </submittedName>
</protein>